<evidence type="ECO:0000313" key="2">
    <source>
        <dbReference type="Proteomes" id="UP001597475"/>
    </source>
</evidence>
<proteinExistence type="predicted"/>
<dbReference type="EMBL" id="JBHUMK010000013">
    <property type="protein sequence ID" value="MFD2608609.1"/>
    <property type="molecule type" value="Genomic_DNA"/>
</dbReference>
<accession>A0ABW5P034</accession>
<protein>
    <submittedName>
        <fullName evidence="1">Uncharacterized protein</fullName>
    </submittedName>
</protein>
<reference evidence="2" key="1">
    <citation type="journal article" date="2019" name="Int. J. Syst. Evol. Microbiol.">
        <title>The Global Catalogue of Microorganisms (GCM) 10K type strain sequencing project: providing services to taxonomists for standard genome sequencing and annotation.</title>
        <authorList>
            <consortium name="The Broad Institute Genomics Platform"/>
            <consortium name="The Broad Institute Genome Sequencing Center for Infectious Disease"/>
            <person name="Wu L."/>
            <person name="Ma J."/>
        </authorList>
    </citation>
    <scope>NUCLEOTIDE SEQUENCE [LARGE SCALE GENOMIC DNA]</scope>
    <source>
        <strain evidence="2">KCTC 33842</strain>
    </source>
</reference>
<dbReference type="Proteomes" id="UP001597475">
    <property type="component" value="Unassembled WGS sequence"/>
</dbReference>
<evidence type="ECO:0000313" key="1">
    <source>
        <dbReference type="EMBL" id="MFD2608609.1"/>
    </source>
</evidence>
<gene>
    <name evidence="1" type="ORF">ACFSR9_04020</name>
</gene>
<name>A0ABW5P034_9DEIO</name>
<organism evidence="1 2">
    <name type="scientific">Deinococcus taklimakanensis</name>
    <dbReference type="NCBI Taxonomy" id="536443"/>
    <lineage>
        <taxon>Bacteria</taxon>
        <taxon>Thermotogati</taxon>
        <taxon>Deinococcota</taxon>
        <taxon>Deinococci</taxon>
        <taxon>Deinococcales</taxon>
        <taxon>Deinococcaceae</taxon>
        <taxon>Deinococcus</taxon>
    </lineage>
</organism>
<sequence length="150" mass="16349">MDKTSLDQSTPAKSNTEKGVRGFELDIHVAFSRPLPEGDALRALLALDGFRVDLYRPHASALHAGRGGVLEGAGVPSARLTGPLREPDAVRAGLAALLRGEARYAEVGVRGFLRSSSGQTDWMPWRRTQVLPRQDVGRLTFEEGVRFVLE</sequence>
<comment type="caution">
    <text evidence="1">The sequence shown here is derived from an EMBL/GenBank/DDBJ whole genome shotgun (WGS) entry which is preliminary data.</text>
</comment>
<dbReference type="RefSeq" id="WP_386843278.1">
    <property type="nucleotide sequence ID" value="NZ_JBHUMK010000013.1"/>
</dbReference>
<keyword evidence="2" id="KW-1185">Reference proteome</keyword>